<reference evidence="1 2" key="1">
    <citation type="submission" date="2024-09" db="EMBL/GenBank/DDBJ databases">
        <authorList>
            <person name="Sun Q."/>
            <person name="Mori K."/>
        </authorList>
    </citation>
    <scope>NUCLEOTIDE SEQUENCE [LARGE SCALE GENOMIC DNA]</scope>
    <source>
        <strain evidence="1 2">CCM 7759</strain>
    </source>
</reference>
<dbReference type="RefSeq" id="WP_377467576.1">
    <property type="nucleotide sequence ID" value="NZ_JBHLWN010000004.1"/>
</dbReference>
<dbReference type="EMBL" id="JBHLWN010000004">
    <property type="protein sequence ID" value="MFC0210957.1"/>
    <property type="molecule type" value="Genomic_DNA"/>
</dbReference>
<sequence>MEQTVRATFVSMTALQKAAARLKRDGVIDLRLEGNTGSTLPDDVEFALEPLASAMNTTAQQRPHTLLVSVERSRYRQAEDTIAACGGTIVTEPN</sequence>
<gene>
    <name evidence="1" type="ORF">ACFFK0_00605</name>
</gene>
<protein>
    <submittedName>
        <fullName evidence="1">Uncharacterized protein</fullName>
    </submittedName>
</protein>
<accession>A0ABV6DE86</accession>
<comment type="caution">
    <text evidence="1">The sequence shown here is derived from an EMBL/GenBank/DDBJ whole genome shotgun (WGS) entry which is preliminary data.</text>
</comment>
<proteinExistence type="predicted"/>
<evidence type="ECO:0000313" key="2">
    <source>
        <dbReference type="Proteomes" id="UP001589776"/>
    </source>
</evidence>
<dbReference type="Proteomes" id="UP001589776">
    <property type="component" value="Unassembled WGS sequence"/>
</dbReference>
<evidence type="ECO:0000313" key="1">
    <source>
        <dbReference type="EMBL" id="MFC0210957.1"/>
    </source>
</evidence>
<organism evidence="1 2">
    <name type="scientific">Paenibacillus chartarius</name>
    <dbReference type="NCBI Taxonomy" id="747481"/>
    <lineage>
        <taxon>Bacteria</taxon>
        <taxon>Bacillati</taxon>
        <taxon>Bacillota</taxon>
        <taxon>Bacilli</taxon>
        <taxon>Bacillales</taxon>
        <taxon>Paenibacillaceae</taxon>
        <taxon>Paenibacillus</taxon>
    </lineage>
</organism>
<name>A0ABV6DE86_9BACL</name>
<keyword evidence="2" id="KW-1185">Reference proteome</keyword>